<organism evidence="1 2">
    <name type="scientific">Methylocaldum marinum</name>
    <dbReference type="NCBI Taxonomy" id="1432792"/>
    <lineage>
        <taxon>Bacteria</taxon>
        <taxon>Pseudomonadati</taxon>
        <taxon>Pseudomonadota</taxon>
        <taxon>Gammaproteobacteria</taxon>
        <taxon>Methylococcales</taxon>
        <taxon>Methylococcaceae</taxon>
        <taxon>Methylocaldum</taxon>
    </lineage>
</organism>
<sequence length="91" mass="10301">MTGPYWGYTANAKGYRFINCDYWSGQMMLAFYNELQGVHEIRRMLVLPALREGFSDLGGKSPHPLPTTITTKSCVTVLFSQRHTPIECSPD</sequence>
<evidence type="ECO:0000313" key="1">
    <source>
        <dbReference type="EMBL" id="BBA37082.1"/>
    </source>
</evidence>
<accession>A0A250KZR2</accession>
<dbReference type="AlphaFoldDB" id="A0A250KZR2"/>
<dbReference type="Proteomes" id="UP000266313">
    <property type="component" value="Chromosome"/>
</dbReference>
<dbReference type="KEGG" id="mmai:sS8_5160"/>
<proteinExistence type="predicted"/>
<dbReference type="RefSeq" id="WP_197716633.1">
    <property type="nucleotide sequence ID" value="NZ_AP017928.1"/>
</dbReference>
<keyword evidence="2" id="KW-1185">Reference proteome</keyword>
<gene>
    <name evidence="1" type="ORF">sS8_5160</name>
</gene>
<name>A0A250KZR2_9GAMM</name>
<evidence type="ECO:0000313" key="2">
    <source>
        <dbReference type="Proteomes" id="UP000266313"/>
    </source>
</evidence>
<protein>
    <submittedName>
        <fullName evidence="1">Uncharacterized protein</fullName>
    </submittedName>
</protein>
<dbReference type="EMBL" id="AP017928">
    <property type="protein sequence ID" value="BBA37082.1"/>
    <property type="molecule type" value="Genomic_DNA"/>
</dbReference>
<reference evidence="1 2" key="1">
    <citation type="submission" date="2016-12" db="EMBL/GenBank/DDBJ databases">
        <title>Genome sequencing of Methylocaldum marinum.</title>
        <authorList>
            <person name="Takeuchi M."/>
            <person name="Kamagata Y."/>
            <person name="Hiraoka S."/>
            <person name="Oshima K."/>
            <person name="Hattori M."/>
            <person name="Iwasaki W."/>
        </authorList>
    </citation>
    <scope>NUCLEOTIDE SEQUENCE [LARGE SCALE GENOMIC DNA]</scope>
    <source>
        <strain evidence="1 2">S8</strain>
    </source>
</reference>